<dbReference type="RefSeq" id="WP_093262835.1">
    <property type="nucleotide sequence ID" value="NZ_FNKK01000002.1"/>
</dbReference>
<evidence type="ECO:0000256" key="5">
    <source>
        <dbReference type="ARBA" id="ARBA00023136"/>
    </source>
</evidence>
<dbReference type="GO" id="GO:0035435">
    <property type="term" value="P:phosphate ion transmembrane transport"/>
    <property type="evidence" value="ECO:0007669"/>
    <property type="project" value="TreeGrafter"/>
</dbReference>
<dbReference type="Proteomes" id="UP000217103">
    <property type="component" value="Unassembled WGS sequence"/>
</dbReference>
<dbReference type="GO" id="GO:0016020">
    <property type="term" value="C:membrane"/>
    <property type="evidence" value="ECO:0007669"/>
    <property type="project" value="UniProtKB-SubCell"/>
</dbReference>
<keyword evidence="3 6" id="KW-0812">Transmembrane</keyword>
<feature type="transmembrane region" description="Helical" evidence="6">
    <location>
        <begin position="75"/>
        <end position="92"/>
    </location>
</feature>
<evidence type="ECO:0000256" key="2">
    <source>
        <dbReference type="ARBA" id="ARBA00022448"/>
    </source>
</evidence>
<gene>
    <name evidence="7" type="ORF">SAMN04489764_5262</name>
</gene>
<reference evidence="7 8" key="1">
    <citation type="submission" date="2016-10" db="EMBL/GenBank/DDBJ databases">
        <authorList>
            <person name="de Groot N.N."/>
        </authorList>
    </citation>
    <scope>NUCLEOTIDE SEQUENCE [LARGE SCALE GENOMIC DNA]</scope>
    <source>
        <strain evidence="7 8">DSM 43794</strain>
    </source>
</reference>
<dbReference type="STRING" id="35622.SAMN04489764_5262"/>
<feature type="transmembrane region" description="Helical" evidence="6">
    <location>
        <begin position="181"/>
        <end position="214"/>
    </location>
</feature>
<dbReference type="Pfam" id="PF01384">
    <property type="entry name" value="PHO4"/>
    <property type="match status" value="1"/>
</dbReference>
<dbReference type="PANTHER" id="PTHR11101">
    <property type="entry name" value="PHOSPHATE TRANSPORTER"/>
    <property type="match status" value="1"/>
</dbReference>
<comment type="subcellular location">
    <subcellularLocation>
        <location evidence="1">Membrane</location>
        <topology evidence="1">Multi-pass membrane protein</topology>
    </subcellularLocation>
</comment>
<evidence type="ECO:0000313" key="8">
    <source>
        <dbReference type="Proteomes" id="UP000217103"/>
    </source>
</evidence>
<feature type="transmembrane region" description="Helical" evidence="6">
    <location>
        <begin position="284"/>
        <end position="306"/>
    </location>
</feature>
<evidence type="ECO:0000256" key="3">
    <source>
        <dbReference type="ARBA" id="ARBA00022692"/>
    </source>
</evidence>
<sequence length="312" mass="31840">MSVALALLAGMFALITGVNDGGAMLGTGLKMPSVRPMYGLLMLVIAVVVVPAISYRVAVTFTTRLTSLRGEDGRLAMAVAVVVALLVVTVLNQRGQPTSLTLAIVGAITGSGLGWGLPVSVDGVVFVLAVGLLAPFAGATVAAVARRLLVRLSDGRRLAVWHRAGFGLQCLAYAANDGQKMLAVFMVALGFQGAPPAICALIGLLFALGALYGLPRAGRTLSREILASRPLHSVSAELAGGVTVIGCALAGAPVSMTQVIAGGLIGAGMAETTRRIRWPAAMKIVIAWLLTLPVSGVLAAVAALLVKGMNAW</sequence>
<dbReference type="GO" id="GO:0005315">
    <property type="term" value="F:phosphate transmembrane transporter activity"/>
    <property type="evidence" value="ECO:0007669"/>
    <property type="project" value="InterPro"/>
</dbReference>
<dbReference type="OrthoDB" id="2373967at2"/>
<feature type="transmembrane region" description="Helical" evidence="6">
    <location>
        <begin position="158"/>
        <end position="175"/>
    </location>
</feature>
<accession>A0A1H1I6B9</accession>
<keyword evidence="8" id="KW-1185">Reference proteome</keyword>
<dbReference type="AlphaFoldDB" id="A0A1H1I6B9"/>
<organism evidence="7 8">
    <name type="scientific">Thermostaphylospora chromogena</name>
    <dbReference type="NCBI Taxonomy" id="35622"/>
    <lineage>
        <taxon>Bacteria</taxon>
        <taxon>Bacillati</taxon>
        <taxon>Actinomycetota</taxon>
        <taxon>Actinomycetes</taxon>
        <taxon>Streptosporangiales</taxon>
        <taxon>Thermomonosporaceae</taxon>
        <taxon>Thermostaphylospora</taxon>
    </lineage>
</organism>
<feature type="transmembrane region" description="Helical" evidence="6">
    <location>
        <begin position="6"/>
        <end position="25"/>
    </location>
</feature>
<dbReference type="EMBL" id="FNKK01000002">
    <property type="protein sequence ID" value="SDR33233.1"/>
    <property type="molecule type" value="Genomic_DNA"/>
</dbReference>
<evidence type="ECO:0000256" key="6">
    <source>
        <dbReference type="SAM" id="Phobius"/>
    </source>
</evidence>
<keyword evidence="5 6" id="KW-0472">Membrane</keyword>
<dbReference type="PANTHER" id="PTHR11101:SF80">
    <property type="entry name" value="PHOSPHATE TRANSPORTER"/>
    <property type="match status" value="1"/>
</dbReference>
<keyword evidence="4 6" id="KW-1133">Transmembrane helix</keyword>
<name>A0A1H1I6B9_9ACTN</name>
<evidence type="ECO:0000313" key="7">
    <source>
        <dbReference type="EMBL" id="SDR33233.1"/>
    </source>
</evidence>
<keyword evidence="2" id="KW-0813">Transport</keyword>
<protein>
    <submittedName>
        <fullName evidence="7">Phosphate/sulfate permease</fullName>
    </submittedName>
</protein>
<proteinExistence type="predicted"/>
<evidence type="ECO:0000256" key="1">
    <source>
        <dbReference type="ARBA" id="ARBA00004141"/>
    </source>
</evidence>
<feature type="transmembrane region" description="Helical" evidence="6">
    <location>
        <begin position="123"/>
        <end position="146"/>
    </location>
</feature>
<dbReference type="InterPro" id="IPR001204">
    <property type="entry name" value="Phos_transporter"/>
</dbReference>
<feature type="transmembrane region" description="Helical" evidence="6">
    <location>
        <begin position="99"/>
        <end position="117"/>
    </location>
</feature>
<evidence type="ECO:0000256" key="4">
    <source>
        <dbReference type="ARBA" id="ARBA00022989"/>
    </source>
</evidence>
<feature type="transmembrane region" description="Helical" evidence="6">
    <location>
        <begin position="37"/>
        <end position="55"/>
    </location>
</feature>